<evidence type="ECO:0000256" key="7">
    <source>
        <dbReference type="SAM" id="Phobius"/>
    </source>
</evidence>
<dbReference type="Proteomes" id="UP000070700">
    <property type="component" value="Unassembled WGS sequence"/>
</dbReference>
<evidence type="ECO:0000256" key="2">
    <source>
        <dbReference type="ARBA" id="ARBA00022692"/>
    </source>
</evidence>
<dbReference type="PANTHER" id="PTHR33048">
    <property type="entry name" value="PTH11-LIKE INTEGRAL MEMBRANE PROTEIN (AFU_ORTHOLOGUE AFUA_5G11245)"/>
    <property type="match status" value="1"/>
</dbReference>
<feature type="transmembrane region" description="Helical" evidence="7">
    <location>
        <begin position="257"/>
        <end position="277"/>
    </location>
</feature>
<dbReference type="OrthoDB" id="444631at2759"/>
<dbReference type="InterPro" id="IPR052337">
    <property type="entry name" value="SAT4-like"/>
</dbReference>
<proteinExistence type="inferred from homology"/>
<dbReference type="Pfam" id="PF20684">
    <property type="entry name" value="Fung_rhodopsin"/>
    <property type="match status" value="1"/>
</dbReference>
<evidence type="ECO:0000256" key="5">
    <source>
        <dbReference type="ARBA" id="ARBA00038359"/>
    </source>
</evidence>
<comment type="similarity">
    <text evidence="5">Belongs to the SAT4 family.</text>
</comment>
<organism evidence="9 10">
    <name type="scientific">Mollisia scopiformis</name>
    <name type="common">Conifer needle endophyte fungus</name>
    <name type="synonym">Phialocephala scopiformis</name>
    <dbReference type="NCBI Taxonomy" id="149040"/>
    <lineage>
        <taxon>Eukaryota</taxon>
        <taxon>Fungi</taxon>
        <taxon>Dikarya</taxon>
        <taxon>Ascomycota</taxon>
        <taxon>Pezizomycotina</taxon>
        <taxon>Leotiomycetes</taxon>
        <taxon>Helotiales</taxon>
        <taxon>Mollisiaceae</taxon>
        <taxon>Mollisia</taxon>
    </lineage>
</organism>
<dbReference type="EMBL" id="KQ947439">
    <property type="protein sequence ID" value="KUJ07657.1"/>
    <property type="molecule type" value="Genomic_DNA"/>
</dbReference>
<keyword evidence="2 7" id="KW-0812">Transmembrane</keyword>
<comment type="subcellular location">
    <subcellularLocation>
        <location evidence="1">Membrane</location>
        <topology evidence="1">Multi-pass membrane protein</topology>
    </subcellularLocation>
</comment>
<evidence type="ECO:0000256" key="1">
    <source>
        <dbReference type="ARBA" id="ARBA00004141"/>
    </source>
</evidence>
<keyword evidence="10" id="KW-1185">Reference proteome</keyword>
<evidence type="ECO:0000256" key="3">
    <source>
        <dbReference type="ARBA" id="ARBA00022989"/>
    </source>
</evidence>
<evidence type="ECO:0000256" key="6">
    <source>
        <dbReference type="SAM" id="MobiDB-lite"/>
    </source>
</evidence>
<name>A0A132B7K3_MOLSC</name>
<evidence type="ECO:0000256" key="4">
    <source>
        <dbReference type="ARBA" id="ARBA00023136"/>
    </source>
</evidence>
<feature type="transmembrane region" description="Helical" evidence="7">
    <location>
        <begin position="47"/>
        <end position="66"/>
    </location>
</feature>
<dbReference type="PANTHER" id="PTHR33048:SF162">
    <property type="entry name" value="SATRATOXIN BIOSYNTHESIS SC1 CLUSTER PROTEIN 4"/>
    <property type="match status" value="1"/>
</dbReference>
<feature type="region of interest" description="Disordered" evidence="6">
    <location>
        <begin position="282"/>
        <end position="357"/>
    </location>
</feature>
<evidence type="ECO:0000313" key="10">
    <source>
        <dbReference type="Proteomes" id="UP000070700"/>
    </source>
</evidence>
<protein>
    <recommendedName>
        <fullName evidence="8">Rhodopsin domain-containing protein</fullName>
    </recommendedName>
</protein>
<gene>
    <name evidence="9" type="ORF">LY89DRAFT_631275</name>
</gene>
<feature type="transmembrane region" description="Helical" evidence="7">
    <location>
        <begin position="139"/>
        <end position="160"/>
    </location>
</feature>
<keyword evidence="3 7" id="KW-1133">Transmembrane helix</keyword>
<accession>A0A132B7K3</accession>
<dbReference type="KEGG" id="psco:LY89DRAFT_631275"/>
<feature type="transmembrane region" description="Helical" evidence="7">
    <location>
        <begin position="219"/>
        <end position="237"/>
    </location>
</feature>
<dbReference type="InterPro" id="IPR049326">
    <property type="entry name" value="Rhodopsin_dom_fungi"/>
</dbReference>
<evidence type="ECO:0000313" key="9">
    <source>
        <dbReference type="EMBL" id="KUJ07657.1"/>
    </source>
</evidence>
<dbReference type="GeneID" id="28820999"/>
<feature type="transmembrane region" description="Helical" evidence="7">
    <location>
        <begin position="185"/>
        <end position="207"/>
    </location>
</feature>
<evidence type="ECO:0000259" key="8">
    <source>
        <dbReference type="Pfam" id="PF20684"/>
    </source>
</evidence>
<feature type="domain" description="Rhodopsin" evidence="8">
    <location>
        <begin position="31"/>
        <end position="282"/>
    </location>
</feature>
<dbReference type="RefSeq" id="XP_018062012.1">
    <property type="nucleotide sequence ID" value="XM_018211273.1"/>
</dbReference>
<dbReference type="InParanoid" id="A0A132B7K3"/>
<dbReference type="AlphaFoldDB" id="A0A132B7K3"/>
<keyword evidence="4 7" id="KW-0472">Membrane</keyword>
<sequence length="391" mass="43938">MGFTDVEDLNSRQFTLLTWFMWGTGLLLTTLRFAVRYHYFRDFFWDDFFQVIGMLSLTALAVVTQLQRDKIYALKAAAPPDGDPAERTYKHVITDATRDQAKLQFASIFLFWICLWAIKGSLLMFYRRLFYNLPKYMKWWWAAAVACIATFIACVLTNFLECLPMSHRFELDLQGSCPTDNGIRFVATTTTLDILTDIFLMALPIKLLIGLRISMKQKIGVGVMFTLSILIVIFSAIRVSEIYTSLSQLDPNLNVSLALWSILEAAVAVVVGALPSLKSLMRGKRDSSYGSHTRTPKGPYLRSTNAGTKGSRASKALDPTTSASENGRGKQRDVEDLQGDEIPLEALPPTTPDNLKRSGIMRTRDIVISSYTPKSMDSRDEVTIESFIRSG</sequence>
<feature type="transmembrane region" description="Helical" evidence="7">
    <location>
        <begin position="16"/>
        <end position="35"/>
    </location>
</feature>
<reference evidence="9 10" key="1">
    <citation type="submission" date="2015-10" db="EMBL/GenBank/DDBJ databases">
        <title>Full genome of DAOMC 229536 Phialocephala scopiformis, a fungal endophyte of spruce producing the potent anti-insectan compound rugulosin.</title>
        <authorList>
            <consortium name="DOE Joint Genome Institute"/>
            <person name="Walker A.K."/>
            <person name="Frasz S.L."/>
            <person name="Seifert K.A."/>
            <person name="Miller J.D."/>
            <person name="Mondo S.J."/>
            <person name="Labutti K."/>
            <person name="Lipzen A."/>
            <person name="Dockter R."/>
            <person name="Kennedy M."/>
            <person name="Grigoriev I.V."/>
            <person name="Spatafora J.W."/>
        </authorList>
    </citation>
    <scope>NUCLEOTIDE SEQUENCE [LARGE SCALE GENOMIC DNA]</scope>
    <source>
        <strain evidence="9 10">CBS 120377</strain>
    </source>
</reference>
<feature type="transmembrane region" description="Helical" evidence="7">
    <location>
        <begin position="105"/>
        <end position="127"/>
    </location>
</feature>
<dbReference type="GO" id="GO:0016020">
    <property type="term" value="C:membrane"/>
    <property type="evidence" value="ECO:0007669"/>
    <property type="project" value="UniProtKB-SubCell"/>
</dbReference>